<evidence type="ECO:0000313" key="2">
    <source>
        <dbReference type="Proteomes" id="UP001498238"/>
    </source>
</evidence>
<proteinExistence type="predicted"/>
<gene>
    <name evidence="1" type="ORF">NCCP602_15030</name>
</gene>
<dbReference type="EMBL" id="BAAAAF010000004">
    <property type="protein sequence ID" value="GAA0035542.1"/>
    <property type="molecule type" value="Genomic_DNA"/>
</dbReference>
<keyword evidence="2" id="KW-1185">Reference proteome</keyword>
<name>A0ABP3C6Z3_9MICO</name>
<comment type="caution">
    <text evidence="1">The sequence shown here is derived from an EMBL/GenBank/DDBJ whole genome shotgun (WGS) entry which is preliminary data.</text>
</comment>
<accession>A0ABP3C6Z3</accession>
<protein>
    <submittedName>
        <fullName evidence="1">Uncharacterized protein</fullName>
    </submittedName>
</protein>
<reference evidence="1 2" key="1">
    <citation type="submission" date="2024-01" db="EMBL/GenBank/DDBJ databases">
        <title>Characterization of antibiotic resistant novel bacterial strains and their environmental applications.</title>
        <authorList>
            <person name="Manzoor S."/>
            <person name="Abbas S."/>
            <person name="Arshad M."/>
            <person name="Ahmed I."/>
        </authorList>
    </citation>
    <scope>NUCLEOTIDE SEQUENCE [LARGE SCALE GENOMIC DNA]</scope>
    <source>
        <strain evidence="1 2">NCCP-602</strain>
    </source>
</reference>
<dbReference type="Proteomes" id="UP001498238">
    <property type="component" value="Unassembled WGS sequence"/>
</dbReference>
<organism evidence="1 2">
    <name type="scientific">Brevibacterium metallidurans</name>
    <dbReference type="NCBI Taxonomy" id="1482676"/>
    <lineage>
        <taxon>Bacteria</taxon>
        <taxon>Bacillati</taxon>
        <taxon>Actinomycetota</taxon>
        <taxon>Actinomycetes</taxon>
        <taxon>Micrococcales</taxon>
        <taxon>Brevibacteriaceae</taxon>
        <taxon>Brevibacterium</taxon>
    </lineage>
</organism>
<evidence type="ECO:0000313" key="1">
    <source>
        <dbReference type="EMBL" id="GAA0035542.1"/>
    </source>
</evidence>
<sequence length="79" mass="8192">MPGADRAVAIRTVGIEPCHADENRAVGRGAGRELTADSFDTAAHSQATAEEACGKAADFLEKGVTQSTRSDIVMTNSLS</sequence>